<accession>A0A9D4MUM0</accession>
<keyword evidence="2" id="KW-0862">Zinc</keyword>
<dbReference type="AlphaFoldDB" id="A0A9D4MUM0"/>
<keyword evidence="8" id="KW-1185">Reference proteome</keyword>
<evidence type="ECO:0000256" key="2">
    <source>
        <dbReference type="ARBA" id="ARBA00022833"/>
    </source>
</evidence>
<dbReference type="GO" id="GO:0007265">
    <property type="term" value="P:Ras protein signal transduction"/>
    <property type="evidence" value="ECO:0007669"/>
    <property type="project" value="TreeGrafter"/>
</dbReference>
<protein>
    <recommendedName>
        <fullName evidence="9">BRCA1-associated protein</fullName>
    </recommendedName>
</protein>
<reference evidence="7" key="1">
    <citation type="journal article" date="2019" name="bioRxiv">
        <title>The Genome of the Zebra Mussel, Dreissena polymorpha: A Resource for Invasive Species Research.</title>
        <authorList>
            <person name="McCartney M.A."/>
            <person name="Auch B."/>
            <person name="Kono T."/>
            <person name="Mallez S."/>
            <person name="Zhang Y."/>
            <person name="Obille A."/>
            <person name="Becker A."/>
            <person name="Abrahante J.E."/>
            <person name="Garbe J."/>
            <person name="Badalamenti J.P."/>
            <person name="Herman A."/>
            <person name="Mangelson H."/>
            <person name="Liachko I."/>
            <person name="Sullivan S."/>
            <person name="Sone E.D."/>
            <person name="Koren S."/>
            <person name="Silverstein K.A.T."/>
            <person name="Beckman K.B."/>
            <person name="Gohl D.M."/>
        </authorList>
    </citation>
    <scope>NUCLEOTIDE SEQUENCE</scope>
    <source>
        <strain evidence="7">Duluth1</strain>
        <tissue evidence="7">Whole animal</tissue>
    </source>
</reference>
<dbReference type="InterPro" id="IPR047243">
    <property type="entry name" value="RING-H2_BRAP2"/>
</dbReference>
<dbReference type="Proteomes" id="UP000828390">
    <property type="component" value="Unassembled WGS sequence"/>
</dbReference>
<reference evidence="7" key="2">
    <citation type="submission" date="2020-11" db="EMBL/GenBank/DDBJ databases">
        <authorList>
            <person name="McCartney M.A."/>
            <person name="Auch B."/>
            <person name="Kono T."/>
            <person name="Mallez S."/>
            <person name="Becker A."/>
            <person name="Gohl D.M."/>
            <person name="Silverstein K.A.T."/>
            <person name="Koren S."/>
            <person name="Bechman K.B."/>
            <person name="Herman A."/>
            <person name="Abrahante J.E."/>
            <person name="Garbe J."/>
        </authorList>
    </citation>
    <scope>NUCLEOTIDE SEQUENCE</scope>
    <source>
        <strain evidence="7">Duluth1</strain>
        <tissue evidence="7">Whole animal</tissue>
    </source>
</reference>
<dbReference type="Gene3D" id="3.30.40.10">
    <property type="entry name" value="Zinc/RING finger domain, C3HC4 (zinc finger)"/>
    <property type="match status" value="2"/>
</dbReference>
<dbReference type="SMART" id="SM00290">
    <property type="entry name" value="ZnF_UBP"/>
    <property type="match status" value="1"/>
</dbReference>
<dbReference type="PANTHER" id="PTHR24007">
    <property type="entry name" value="BRCA1-ASSOCIATED PROTEIN"/>
    <property type="match status" value="1"/>
</dbReference>
<evidence type="ECO:0000259" key="5">
    <source>
        <dbReference type="PROSITE" id="PS50089"/>
    </source>
</evidence>
<keyword evidence="1 3" id="KW-0479">Metal-binding</keyword>
<dbReference type="Pfam" id="PF02148">
    <property type="entry name" value="zf-UBP"/>
    <property type="match status" value="1"/>
</dbReference>
<gene>
    <name evidence="7" type="ORF">DPMN_006657</name>
</gene>
<evidence type="ECO:0000259" key="6">
    <source>
        <dbReference type="PROSITE" id="PS50271"/>
    </source>
</evidence>
<feature type="coiled-coil region" evidence="4">
    <location>
        <begin position="202"/>
        <end position="250"/>
    </location>
</feature>
<dbReference type="FunFam" id="3.30.40.10:FF:000159">
    <property type="entry name" value="BRCA1-associated protein-like"/>
    <property type="match status" value="1"/>
</dbReference>
<evidence type="ECO:0000256" key="4">
    <source>
        <dbReference type="SAM" id="Coils"/>
    </source>
</evidence>
<dbReference type="SUPFAM" id="SSF57850">
    <property type="entry name" value="RING/U-box"/>
    <property type="match status" value="2"/>
</dbReference>
<dbReference type="GO" id="GO:0008270">
    <property type="term" value="F:zinc ion binding"/>
    <property type="evidence" value="ECO:0007669"/>
    <property type="project" value="UniProtKB-KW"/>
</dbReference>
<dbReference type="CDD" id="cd16457">
    <property type="entry name" value="RING-H2_BRAP2"/>
    <property type="match status" value="1"/>
</dbReference>
<dbReference type="PROSITE" id="PS50089">
    <property type="entry name" value="ZF_RING_2"/>
    <property type="match status" value="1"/>
</dbReference>
<name>A0A9D4MUM0_DREPO</name>
<dbReference type="GO" id="GO:0005737">
    <property type="term" value="C:cytoplasm"/>
    <property type="evidence" value="ECO:0007669"/>
    <property type="project" value="TreeGrafter"/>
</dbReference>
<evidence type="ECO:0000256" key="3">
    <source>
        <dbReference type="PROSITE-ProRule" id="PRU00502"/>
    </source>
</evidence>
<dbReference type="GO" id="GO:0016567">
    <property type="term" value="P:protein ubiquitination"/>
    <property type="evidence" value="ECO:0007669"/>
    <property type="project" value="TreeGrafter"/>
</dbReference>
<dbReference type="InterPro" id="IPR013083">
    <property type="entry name" value="Znf_RING/FYVE/PHD"/>
</dbReference>
<dbReference type="Pfam" id="PF13639">
    <property type="entry name" value="zf-RING_2"/>
    <property type="match status" value="1"/>
</dbReference>
<organism evidence="7 8">
    <name type="scientific">Dreissena polymorpha</name>
    <name type="common">Zebra mussel</name>
    <name type="synonym">Mytilus polymorpha</name>
    <dbReference type="NCBI Taxonomy" id="45954"/>
    <lineage>
        <taxon>Eukaryota</taxon>
        <taxon>Metazoa</taxon>
        <taxon>Spiralia</taxon>
        <taxon>Lophotrochozoa</taxon>
        <taxon>Mollusca</taxon>
        <taxon>Bivalvia</taxon>
        <taxon>Autobranchia</taxon>
        <taxon>Heteroconchia</taxon>
        <taxon>Euheterodonta</taxon>
        <taxon>Imparidentia</taxon>
        <taxon>Neoheterodontei</taxon>
        <taxon>Myida</taxon>
        <taxon>Dreissenoidea</taxon>
        <taxon>Dreissenidae</taxon>
        <taxon>Dreissena</taxon>
    </lineage>
</organism>
<evidence type="ECO:0000313" key="7">
    <source>
        <dbReference type="EMBL" id="KAH3882713.1"/>
    </source>
</evidence>
<proteinExistence type="predicted"/>
<evidence type="ECO:0000256" key="1">
    <source>
        <dbReference type="ARBA" id="ARBA00022771"/>
    </source>
</evidence>
<dbReference type="SMART" id="SM00184">
    <property type="entry name" value="RING"/>
    <property type="match status" value="1"/>
</dbReference>
<feature type="domain" description="UBP-type" evidence="6">
    <location>
        <begin position="44"/>
        <end position="136"/>
    </location>
</feature>
<dbReference type="PROSITE" id="PS50271">
    <property type="entry name" value="ZF_UBP"/>
    <property type="match status" value="1"/>
</dbReference>
<evidence type="ECO:0008006" key="9">
    <source>
        <dbReference type="Google" id="ProtNLM"/>
    </source>
</evidence>
<dbReference type="PANTHER" id="PTHR24007:SF7">
    <property type="entry name" value="BRCA1-ASSOCIATED PROTEIN"/>
    <property type="match status" value="1"/>
</dbReference>
<dbReference type="GO" id="GO:0061630">
    <property type="term" value="F:ubiquitin protein ligase activity"/>
    <property type="evidence" value="ECO:0007669"/>
    <property type="project" value="TreeGrafter"/>
</dbReference>
<keyword evidence="4" id="KW-0175">Coiled coil</keyword>
<feature type="domain" description="RING-type" evidence="5">
    <location>
        <begin position="7"/>
        <end position="47"/>
    </location>
</feature>
<keyword evidence="1 3" id="KW-0863">Zinc-finger</keyword>
<sequence>MTELPNCPVCLERMEESVAGILTILCNHSFHVDCLHQWFDTSCPVCRYCQTPEEVADNRCMKCGSHESLWICLICGNIGCGRYVGLHAYRHFQETQHTYAMELGNNKVWDYIGDNYVHRLVQNKSDGKLVQVDEGGNPVRDEKVDSLNLEYTYLLTNQLESQRLYFEEKMNEVERTILEKVHVLEEEKMNLTKECSHFHAELELANKEKQQSEKKCVQLQSRMKKILTDLQEEREMNKSLQRNQDEWKHRETEDLREQLRDVMFYNAEGGHVILGASGTLQPKHTRRKKQR</sequence>
<comment type="caution">
    <text evidence="7">The sequence shown here is derived from an EMBL/GenBank/DDBJ whole genome shotgun (WGS) entry which is preliminary data.</text>
</comment>
<dbReference type="EMBL" id="JAIWYP010000001">
    <property type="protein sequence ID" value="KAH3882713.1"/>
    <property type="molecule type" value="Genomic_DNA"/>
</dbReference>
<evidence type="ECO:0000313" key="8">
    <source>
        <dbReference type="Proteomes" id="UP000828390"/>
    </source>
</evidence>
<dbReference type="InterPro" id="IPR001841">
    <property type="entry name" value="Znf_RING"/>
</dbReference>
<dbReference type="InterPro" id="IPR001607">
    <property type="entry name" value="Znf_UBP"/>
</dbReference>